<organism evidence="2 3">
    <name type="scientific">Strongyloides venezuelensis</name>
    <name type="common">Threadworm</name>
    <dbReference type="NCBI Taxonomy" id="75913"/>
    <lineage>
        <taxon>Eukaryota</taxon>
        <taxon>Metazoa</taxon>
        <taxon>Ecdysozoa</taxon>
        <taxon>Nematoda</taxon>
        <taxon>Chromadorea</taxon>
        <taxon>Rhabditida</taxon>
        <taxon>Tylenchina</taxon>
        <taxon>Panagrolaimomorpha</taxon>
        <taxon>Strongyloidoidea</taxon>
        <taxon>Strongyloididae</taxon>
        <taxon>Strongyloides</taxon>
    </lineage>
</organism>
<reference evidence="2" key="1">
    <citation type="submission" date="2014-07" db="EMBL/GenBank/DDBJ databases">
        <authorList>
            <person name="Martin A.A"/>
            <person name="De Silva N."/>
        </authorList>
    </citation>
    <scope>NUCLEOTIDE SEQUENCE</scope>
</reference>
<keyword evidence="2" id="KW-1185">Reference proteome</keyword>
<evidence type="ECO:0000259" key="1">
    <source>
        <dbReference type="SMART" id="SM00198"/>
    </source>
</evidence>
<dbReference type="Pfam" id="PF00188">
    <property type="entry name" value="CAP"/>
    <property type="match status" value="1"/>
</dbReference>
<dbReference type="InterPro" id="IPR014044">
    <property type="entry name" value="CAP_dom"/>
</dbReference>
<dbReference type="WBParaSite" id="SVE_0898800.1">
    <property type="protein sequence ID" value="SVE_0898800.1"/>
    <property type="gene ID" value="SVE_0898800"/>
</dbReference>
<sequence>MHNNQLWIECNYFFFKKHKDALNYYKKLCSGEIVDLKEKPEGAVQHYKVMSHKNLYRIAQYSYPEILRLNPFSETVWTRVWYGCNYNFLAKNDFRILKEGYLTEINEYRKMHGVPPLVKNSYLEKLADSRAKKLASPKNFTIKNYEFLGNLDAIEPLHSANFAIRNFYDKFMSRYNWGGKNRISNYIRYSQIVWKSTKEVGIGTRVSDKIIYICFIFSPKGGFRKFKRNVFPVQEKHLYIHNFYRRCRSL</sequence>
<dbReference type="Gene3D" id="3.40.33.10">
    <property type="entry name" value="CAP"/>
    <property type="match status" value="1"/>
</dbReference>
<accession>A0A0K0FJB5</accession>
<dbReference type="InterPro" id="IPR001283">
    <property type="entry name" value="CRISP-related"/>
</dbReference>
<protein>
    <submittedName>
        <fullName evidence="3">SCP domain-containing protein</fullName>
    </submittedName>
</protein>
<proteinExistence type="predicted"/>
<dbReference type="PANTHER" id="PTHR10334">
    <property type="entry name" value="CYSTEINE-RICH SECRETORY PROTEIN-RELATED"/>
    <property type="match status" value="1"/>
</dbReference>
<dbReference type="SMART" id="SM00198">
    <property type="entry name" value="SCP"/>
    <property type="match status" value="1"/>
</dbReference>
<name>A0A0K0FJB5_STRVS</name>
<feature type="domain" description="SCP" evidence="1">
    <location>
        <begin position="98"/>
        <end position="225"/>
    </location>
</feature>
<dbReference type="AlphaFoldDB" id="A0A0K0FJB5"/>
<evidence type="ECO:0000313" key="3">
    <source>
        <dbReference type="WBParaSite" id="SVE_0898800.1"/>
    </source>
</evidence>
<dbReference type="Proteomes" id="UP000035680">
    <property type="component" value="Unassembled WGS sequence"/>
</dbReference>
<reference evidence="3" key="2">
    <citation type="submission" date="2015-08" db="UniProtKB">
        <authorList>
            <consortium name="WormBaseParasite"/>
        </authorList>
    </citation>
    <scope>IDENTIFICATION</scope>
</reference>
<evidence type="ECO:0000313" key="2">
    <source>
        <dbReference type="Proteomes" id="UP000035680"/>
    </source>
</evidence>
<dbReference type="InterPro" id="IPR035940">
    <property type="entry name" value="CAP_sf"/>
</dbReference>
<dbReference type="SUPFAM" id="SSF55797">
    <property type="entry name" value="PR-1-like"/>
    <property type="match status" value="1"/>
</dbReference>